<dbReference type="PANTHER" id="PTHR13748:SF62">
    <property type="entry name" value="COBW DOMAIN-CONTAINING PROTEIN"/>
    <property type="match status" value="1"/>
</dbReference>
<comment type="catalytic activity">
    <reaction evidence="6">
        <text>GTP + H2O = GDP + phosphate + H(+)</text>
        <dbReference type="Rhea" id="RHEA:19669"/>
        <dbReference type="ChEBI" id="CHEBI:15377"/>
        <dbReference type="ChEBI" id="CHEBI:15378"/>
        <dbReference type="ChEBI" id="CHEBI:37565"/>
        <dbReference type="ChEBI" id="CHEBI:43474"/>
        <dbReference type="ChEBI" id="CHEBI:58189"/>
    </reaction>
    <physiologicalReaction direction="left-to-right" evidence="6">
        <dbReference type="Rhea" id="RHEA:19670"/>
    </physiologicalReaction>
</comment>
<evidence type="ECO:0000259" key="7">
    <source>
        <dbReference type="SMART" id="SM00833"/>
    </source>
</evidence>
<dbReference type="GO" id="GO:0000166">
    <property type="term" value="F:nucleotide binding"/>
    <property type="evidence" value="ECO:0007669"/>
    <property type="project" value="UniProtKB-KW"/>
</dbReference>
<evidence type="ECO:0000313" key="8">
    <source>
        <dbReference type="EMBL" id="RMP81773.1"/>
    </source>
</evidence>
<dbReference type="CDD" id="cd03112">
    <property type="entry name" value="CobW-like"/>
    <property type="match status" value="1"/>
</dbReference>
<comment type="function">
    <text evidence="5">Zinc chaperone that directly transfers zinc cofactor to target proteins, thereby activating them. Zinc is transferred from the CXCC motif in the GTPase domain to the zinc binding site in target proteins in a process requiring GTP hydrolysis.</text>
</comment>
<dbReference type="InterPro" id="IPR003495">
    <property type="entry name" value="CobW/HypB/UreG_nucleotide-bd"/>
</dbReference>
<dbReference type="Pfam" id="PF07683">
    <property type="entry name" value="CobW_C"/>
    <property type="match status" value="1"/>
</dbReference>
<evidence type="ECO:0000256" key="6">
    <source>
        <dbReference type="ARBA" id="ARBA00049117"/>
    </source>
</evidence>
<name>A0A7Z6UB18_PSESF</name>
<dbReference type="InterPro" id="IPR051316">
    <property type="entry name" value="Zinc-reg_GTPase_activator"/>
</dbReference>
<dbReference type="InterPro" id="IPR027417">
    <property type="entry name" value="P-loop_NTPase"/>
</dbReference>
<evidence type="ECO:0000256" key="3">
    <source>
        <dbReference type="ARBA" id="ARBA00023186"/>
    </source>
</evidence>
<reference evidence="8 9" key="1">
    <citation type="submission" date="2018-08" db="EMBL/GenBank/DDBJ databases">
        <title>Recombination of ecologically and evolutionarily significant loci maintains genetic cohesion in the Pseudomonas syringae species complex.</title>
        <authorList>
            <person name="Dillon M."/>
            <person name="Thakur S."/>
            <person name="Almeida R.N.D."/>
            <person name="Weir B.S."/>
            <person name="Guttman D.S."/>
        </authorList>
    </citation>
    <scope>NUCLEOTIDE SEQUENCE [LARGE SCALE GENOMIC DNA]</scope>
    <source>
        <strain evidence="8 9">ICMP 19589</strain>
    </source>
</reference>
<dbReference type="Gene3D" id="3.30.1220.10">
    <property type="entry name" value="CobW-like, C-terminal domain"/>
    <property type="match status" value="1"/>
</dbReference>
<comment type="caution">
    <text evidence="8">The sequence shown here is derived from an EMBL/GenBank/DDBJ whole genome shotgun (WGS) entry which is preliminary data.</text>
</comment>
<dbReference type="SUPFAM" id="SSF52540">
    <property type="entry name" value="P-loop containing nucleoside triphosphate hydrolases"/>
    <property type="match status" value="1"/>
</dbReference>
<accession>A0A7Z6UB18</accession>
<evidence type="ECO:0000256" key="4">
    <source>
        <dbReference type="ARBA" id="ARBA00034320"/>
    </source>
</evidence>
<dbReference type="GO" id="GO:0005737">
    <property type="term" value="C:cytoplasm"/>
    <property type="evidence" value="ECO:0007669"/>
    <property type="project" value="TreeGrafter"/>
</dbReference>
<dbReference type="InterPro" id="IPR011629">
    <property type="entry name" value="CobW-like_C"/>
</dbReference>
<dbReference type="GO" id="GO:0016787">
    <property type="term" value="F:hydrolase activity"/>
    <property type="evidence" value="ECO:0007669"/>
    <property type="project" value="UniProtKB-KW"/>
</dbReference>
<dbReference type="InterPro" id="IPR036627">
    <property type="entry name" value="CobW-likC_sf"/>
</dbReference>
<evidence type="ECO:0000256" key="1">
    <source>
        <dbReference type="ARBA" id="ARBA00022741"/>
    </source>
</evidence>
<dbReference type="PANTHER" id="PTHR13748">
    <property type="entry name" value="COBW-RELATED"/>
    <property type="match status" value="1"/>
</dbReference>
<keyword evidence="1" id="KW-0547">Nucleotide-binding</keyword>
<gene>
    <name evidence="8" type="ORF">ALQ15_04796</name>
</gene>
<dbReference type="SUPFAM" id="SSF90002">
    <property type="entry name" value="Hypothetical protein YjiA, C-terminal domain"/>
    <property type="match status" value="1"/>
</dbReference>
<dbReference type="Pfam" id="PF02492">
    <property type="entry name" value="cobW"/>
    <property type="match status" value="1"/>
</dbReference>
<dbReference type="AlphaFoldDB" id="A0A7Z6UB18"/>
<protein>
    <submittedName>
        <fullName evidence="8">Cobalamin synthesis protein/P47K protein</fullName>
    </submittedName>
</protein>
<evidence type="ECO:0000256" key="2">
    <source>
        <dbReference type="ARBA" id="ARBA00022801"/>
    </source>
</evidence>
<dbReference type="Proteomes" id="UP000282289">
    <property type="component" value="Unassembled WGS sequence"/>
</dbReference>
<evidence type="ECO:0000313" key="9">
    <source>
        <dbReference type="Proteomes" id="UP000282289"/>
    </source>
</evidence>
<organism evidence="8 9">
    <name type="scientific">Pseudomonas syringae pv. actinidiae</name>
    <dbReference type="NCBI Taxonomy" id="103796"/>
    <lineage>
        <taxon>Bacteria</taxon>
        <taxon>Pseudomonadati</taxon>
        <taxon>Pseudomonadota</taxon>
        <taxon>Gammaproteobacteria</taxon>
        <taxon>Pseudomonadales</taxon>
        <taxon>Pseudomonadaceae</taxon>
        <taxon>Pseudomonas</taxon>
        <taxon>Pseudomonas syringae</taxon>
    </lineage>
</organism>
<dbReference type="EMBL" id="RBQT01000042">
    <property type="protein sequence ID" value="RMP81773.1"/>
    <property type="molecule type" value="Genomic_DNA"/>
</dbReference>
<dbReference type="SMART" id="SM00833">
    <property type="entry name" value="CobW_C"/>
    <property type="match status" value="1"/>
</dbReference>
<sequence length="362" mass="39843">MAESRVTDWSPARPAGFPFARPPAEVLMSIALNVITGFLGSGKTTLLKRLLADEDMGETALLINEFGDVGIDHLLVEEVAPDTVLLPSGCVCCTVRGELKDALLGLLERRNRGEIPAFRRVILETTGLADPAPILTTLSNDPQLRGRFHIGLIVTLVDACHATLQERLHPEWLAQIAAADRLLLSKTDLVYQPALDALRQRLQALNFSAPLRDTAQIHSGDQLLLGEGMRSDEPAAEVTRWQLHRVLSTSARHGDAQVCCLTFERPLDWVGFGVWLSMLLRCHGERILRVKGLLNVNDNQAPIVIHGVQHCLHAPVHLAAWPGEDRTSRLVFILRGLDPELLRRSFEVFSSSFAPSLSESVA</sequence>
<keyword evidence="3" id="KW-0143">Chaperone</keyword>
<comment type="similarity">
    <text evidence="4">Belongs to the SIMIBI class G3E GTPase family. ZNG1 subfamily.</text>
</comment>
<proteinExistence type="inferred from homology"/>
<evidence type="ECO:0000256" key="5">
    <source>
        <dbReference type="ARBA" id="ARBA00045658"/>
    </source>
</evidence>
<dbReference type="Gene3D" id="3.40.50.300">
    <property type="entry name" value="P-loop containing nucleotide triphosphate hydrolases"/>
    <property type="match status" value="1"/>
</dbReference>
<feature type="domain" description="CobW C-terminal" evidence="7">
    <location>
        <begin position="256"/>
        <end position="350"/>
    </location>
</feature>
<keyword evidence="2" id="KW-0378">Hydrolase</keyword>